<dbReference type="Pfam" id="PF00075">
    <property type="entry name" value="RNase_H"/>
    <property type="match status" value="1"/>
</dbReference>
<dbReference type="InterPro" id="IPR005135">
    <property type="entry name" value="Endo/exonuclease/phosphatase"/>
</dbReference>
<dbReference type="InterPro" id="IPR012337">
    <property type="entry name" value="RNaseH-like_sf"/>
</dbReference>
<evidence type="ECO:0000313" key="5">
    <source>
        <dbReference type="Proteomes" id="UP001562425"/>
    </source>
</evidence>
<dbReference type="SUPFAM" id="SSF56672">
    <property type="entry name" value="DNA/RNA polymerases"/>
    <property type="match status" value="1"/>
</dbReference>
<evidence type="ECO:0000256" key="1">
    <source>
        <dbReference type="SAM" id="MobiDB-lite"/>
    </source>
</evidence>
<feature type="domain" description="RNase H type-1" evidence="3">
    <location>
        <begin position="1409"/>
        <end position="1538"/>
    </location>
</feature>
<sequence length="1691" mass="191980">MPPKKVASTVKKGAEKVVEKPTGKKKPAVVESPTANSGGKKKVDGTARSSSAQTGAAGSQTSEAGSQTCALLEEGEGSQSCVTAITAVPEQAPVEEGKFVFLEVCDYEKPFPKHALELGKALHAAGFIRSKELTKVGRFRYKVELHEAKDRLDLSRINLSSLNLKLFTPTAKKQMICFIRGVPLDFSEDEIQEIQCEAQVVKVERIKRRGEGEELVDTPNLKVTVQGTAVPRMVRIFGVSFRAEQYIFPVKQCRTCWRFGHSSKVCFGNPRCQACGRVHVTAGECKEKVCCRNCRGNHEASDKNCPERKRRADIFRTMAKKNVPYAEAEKDHPKESNRFGLLEEEDGTGEGTSGSGFSYAKVARQRRADRRNSAETGASQEEWVPNQRERNRMPADSATAMGSQFEGNTYRATDFEAFMAQMRILFRNQLQSFGWLGPIKNLRNKLVDRLKQDRTDIETDQILIGVCTDLTNIIEGAEQGHNNIQSIRPIDTRESLYTSFTKNMISAAILQEIWLKEGESFCFKSFKLISKRRKEGWGGVGVLLKSEAEYKQLEFAEYTHVEVVGVEVLSYGDPVKLVSIYVPPGRLPVQQVRAELTDLFGELNQLTGKVVIGGDFNAHHPEWSPFSKSCPRGAHLSELIADSKFCLMNQGESTTIALPDERDSAIDLTLVSADLAPKVSWRVQDEEFGSKHLAIWIDIKSAIPVAEITTKRISEERFLEFFRGITPQYIYDPQEMQVVLEQAVEHASFIVRNKKANFLKPWWTEEIDKLYERKKAALKMYNQVKSRSNYILLQKERAIFKGHARRAKREYNLELSEKIDEGTPARQLWNIVRGIDTALTDNSRKRTSISLEKGKQFMSYYYDNKLQEVPLPIAIADPEMELFDAPLSVDELLENLHKKKSYSAPGVNRISYKLLQKMDFNFQVKICEMLSKVYQAKVLPDTWRLTEVRPIPKKGADPDRPNSRRPIALMNVELKLINAVVKDRLNQIAEAKKIIPDRSFGFRKRMSSTTCVNYVVNAIKEVQDSGREVMVAFLDVSMAYDSVRTDLLLETLARYKVPQQILTWLHEYLRKRTITLNTTEGEITVEVSEGLPQGCPAAPTCFNYYTAPLHELSNERCELVQYADDFAVIASGRSVEEAAENLASFLNVLVDKLGELNLRVSSQKSAVIPFTRKRVDHIKIKVKGNLIEMVNTHMYLGYTLDRVLSHRKHIMNVRHKASEKLGLVKMLARKSGRAHPATIIKIGNAIIRSRMEYGCTIYGNAAKTNLSKLQTLQNSYIRIAMNYLRSTPIQIILADSGQIPMCLRFEALAKRELVRSVYFRTPLLKFISSSLDKEIPNGSYITEIADKHADLVYLVHPSDKNRAREMYLSAGVEFEHIVRPELGGKSDKKEKINPAVWRAVCAEELNNRYKYFVKIYTDASKTSTGTAIAVYDQQDEEILAEKINDNSCISNAELLGLLKALEMIKRKKYKKAVILTDSRSACLLLLNKKNLEENYVAWEIYKELKSAAGQNIKIQWIPSHCGIPGNETADLAAKQKTVGPQTFPTGITLGDCIILSKKEIWCEWTAKYKEESKEKGKWHYVFQKNPGRQIWTSNLNLNPEQIRILNRVRSGHTLTKERRKLWALEEDELCEFCEEVENLKHVLYDCPKYNNIRSKYNALEYMKPLAQIFEEDCEQSMKEVVRFIKEANIQV</sequence>
<dbReference type="InterPro" id="IPR036397">
    <property type="entry name" value="RNaseH_sf"/>
</dbReference>
<dbReference type="InterPro" id="IPR002156">
    <property type="entry name" value="RNaseH_domain"/>
</dbReference>
<dbReference type="InterPro" id="IPR043502">
    <property type="entry name" value="DNA/RNA_pol_sf"/>
</dbReference>
<dbReference type="Pfam" id="PF00078">
    <property type="entry name" value="RVT_1"/>
    <property type="match status" value="1"/>
</dbReference>
<feature type="compositionally biased region" description="Basic and acidic residues" evidence="1">
    <location>
        <begin position="12"/>
        <end position="22"/>
    </location>
</feature>
<accession>A0ABD1DYX2</accession>
<reference evidence="4 5" key="1">
    <citation type="submission" date="2024-05" db="EMBL/GenBank/DDBJ databases">
        <title>Culex pipiens pipiens assembly and annotation.</title>
        <authorList>
            <person name="Alout H."/>
            <person name="Durand T."/>
        </authorList>
    </citation>
    <scope>NUCLEOTIDE SEQUENCE [LARGE SCALE GENOMIC DNA]</scope>
    <source>
        <strain evidence="4">HA-2024</strain>
        <tissue evidence="4">Whole body</tissue>
    </source>
</reference>
<name>A0ABD1DYX2_CULPP</name>
<dbReference type="CDD" id="cd01650">
    <property type="entry name" value="RT_nLTR_like"/>
    <property type="match status" value="1"/>
</dbReference>
<evidence type="ECO:0000259" key="2">
    <source>
        <dbReference type="PROSITE" id="PS50878"/>
    </source>
</evidence>
<evidence type="ECO:0008006" key="6">
    <source>
        <dbReference type="Google" id="ProtNLM"/>
    </source>
</evidence>
<dbReference type="InterPro" id="IPR000477">
    <property type="entry name" value="RT_dom"/>
</dbReference>
<evidence type="ECO:0000259" key="3">
    <source>
        <dbReference type="PROSITE" id="PS50879"/>
    </source>
</evidence>
<dbReference type="InterPro" id="IPR036691">
    <property type="entry name" value="Endo/exonu/phosph_ase_sf"/>
</dbReference>
<comment type="caution">
    <text evidence="4">The sequence shown here is derived from an EMBL/GenBank/DDBJ whole genome shotgun (WGS) entry which is preliminary data.</text>
</comment>
<dbReference type="Gene3D" id="3.60.10.10">
    <property type="entry name" value="Endonuclease/exonuclease/phosphatase"/>
    <property type="match status" value="1"/>
</dbReference>
<dbReference type="GO" id="GO:0071897">
    <property type="term" value="P:DNA biosynthetic process"/>
    <property type="evidence" value="ECO:0007669"/>
    <property type="project" value="UniProtKB-ARBA"/>
</dbReference>
<dbReference type="GO" id="GO:0042575">
    <property type="term" value="C:DNA polymerase complex"/>
    <property type="evidence" value="ECO:0007669"/>
    <property type="project" value="UniProtKB-ARBA"/>
</dbReference>
<organism evidence="4 5">
    <name type="scientific">Culex pipiens pipiens</name>
    <name type="common">Northern house mosquito</name>
    <dbReference type="NCBI Taxonomy" id="38569"/>
    <lineage>
        <taxon>Eukaryota</taxon>
        <taxon>Metazoa</taxon>
        <taxon>Ecdysozoa</taxon>
        <taxon>Arthropoda</taxon>
        <taxon>Hexapoda</taxon>
        <taxon>Insecta</taxon>
        <taxon>Pterygota</taxon>
        <taxon>Neoptera</taxon>
        <taxon>Endopterygota</taxon>
        <taxon>Diptera</taxon>
        <taxon>Nematocera</taxon>
        <taxon>Culicoidea</taxon>
        <taxon>Culicidae</taxon>
        <taxon>Culicinae</taxon>
        <taxon>Culicini</taxon>
        <taxon>Culex</taxon>
        <taxon>Culex</taxon>
    </lineage>
</organism>
<dbReference type="PROSITE" id="PS50878">
    <property type="entry name" value="RT_POL"/>
    <property type="match status" value="1"/>
</dbReference>
<dbReference type="CDD" id="cd09276">
    <property type="entry name" value="Rnase_HI_RT_non_LTR"/>
    <property type="match status" value="1"/>
</dbReference>
<dbReference type="Gene3D" id="3.30.420.10">
    <property type="entry name" value="Ribonuclease H-like superfamily/Ribonuclease H"/>
    <property type="match status" value="1"/>
</dbReference>
<feature type="region of interest" description="Disordered" evidence="1">
    <location>
        <begin position="344"/>
        <end position="395"/>
    </location>
</feature>
<dbReference type="Proteomes" id="UP001562425">
    <property type="component" value="Unassembled WGS sequence"/>
</dbReference>
<dbReference type="PANTHER" id="PTHR19446">
    <property type="entry name" value="REVERSE TRANSCRIPTASES"/>
    <property type="match status" value="1"/>
</dbReference>
<dbReference type="SUPFAM" id="SSF56219">
    <property type="entry name" value="DNase I-like"/>
    <property type="match status" value="1"/>
</dbReference>
<protein>
    <recommendedName>
        <fullName evidence="6">Reverse transcriptase</fullName>
    </recommendedName>
</protein>
<feature type="region of interest" description="Disordered" evidence="1">
    <location>
        <begin position="1"/>
        <end position="66"/>
    </location>
</feature>
<evidence type="ECO:0000313" key="4">
    <source>
        <dbReference type="EMBL" id="KAL1404659.1"/>
    </source>
</evidence>
<proteinExistence type="predicted"/>
<feature type="domain" description="Reverse transcriptase" evidence="2">
    <location>
        <begin position="932"/>
        <end position="1200"/>
    </location>
</feature>
<gene>
    <name evidence="4" type="ORF">pipiens_018774</name>
</gene>
<dbReference type="Pfam" id="PF14529">
    <property type="entry name" value="Exo_endo_phos_2"/>
    <property type="match status" value="1"/>
</dbReference>
<feature type="compositionally biased region" description="Low complexity" evidence="1">
    <location>
        <begin position="46"/>
        <end position="62"/>
    </location>
</feature>
<keyword evidence="5" id="KW-1185">Reference proteome</keyword>
<dbReference type="SUPFAM" id="SSF53098">
    <property type="entry name" value="Ribonuclease H-like"/>
    <property type="match status" value="1"/>
</dbReference>
<dbReference type="PROSITE" id="PS50879">
    <property type="entry name" value="RNASE_H_1"/>
    <property type="match status" value="1"/>
</dbReference>
<dbReference type="EMBL" id="JBEHCU010000158">
    <property type="protein sequence ID" value="KAL1404659.1"/>
    <property type="molecule type" value="Genomic_DNA"/>
</dbReference>